<evidence type="ECO:0000256" key="11">
    <source>
        <dbReference type="ARBA" id="ARBA00023136"/>
    </source>
</evidence>
<dbReference type="FunFam" id="1.50.40.10:FF:000029">
    <property type="entry name" value="Solute carrier family 25 member 28"/>
    <property type="match status" value="1"/>
</dbReference>
<dbReference type="PANTHER" id="PTHR45758:SF20">
    <property type="entry name" value="MITOFERRIN-2"/>
    <property type="match status" value="1"/>
</dbReference>
<dbReference type="Pfam" id="PF00153">
    <property type="entry name" value="Mito_carr"/>
    <property type="match status" value="3"/>
</dbReference>
<dbReference type="InterPro" id="IPR018108">
    <property type="entry name" value="MCP_transmembrane"/>
</dbReference>
<dbReference type="AlphaFoldDB" id="A0A7R8W9J0"/>
<keyword evidence="10" id="KW-0496">Mitochondrion</keyword>
<dbReference type="Gene3D" id="1.50.40.10">
    <property type="entry name" value="Mitochondrial carrier domain"/>
    <property type="match status" value="2"/>
</dbReference>
<evidence type="ECO:0000256" key="7">
    <source>
        <dbReference type="ARBA" id="ARBA00022989"/>
    </source>
</evidence>
<evidence type="ECO:0000256" key="10">
    <source>
        <dbReference type="ARBA" id="ARBA00023128"/>
    </source>
</evidence>
<reference evidence="14" key="1">
    <citation type="submission" date="2020-11" db="EMBL/GenBank/DDBJ databases">
        <authorList>
            <person name="Tran Van P."/>
        </authorList>
    </citation>
    <scope>NUCLEOTIDE SEQUENCE</scope>
</reference>
<evidence type="ECO:0000256" key="9">
    <source>
        <dbReference type="ARBA" id="ARBA00023065"/>
    </source>
</evidence>
<evidence type="ECO:0000256" key="8">
    <source>
        <dbReference type="ARBA" id="ARBA00023004"/>
    </source>
</evidence>
<name>A0A7R8W9J0_9CRUS</name>
<keyword evidence="5 12" id="KW-0812">Transmembrane</keyword>
<sequence>MEDEYESLPESSGMSAHMIAGACAGILEHCVMYPVDSVKTRMQSLYPVPEARYSGITSALSDMVRREGTFRPLRGMSAVVFGAGPAHALYFSCYEYLKRLFSSSKLHSHTNHFGHAAAGCVSTLLHDAIMTPADVVKQRMQMYSSPYASVWECALQTYRTEGIRAFYRSYTTQLTMNVPFHAFHFTTYEAMQNVTNKDRQYSPKSHIVSGAVAGATAAALTTPLDVCKTLLNTQEKTVTRGHAISGLPAAFRTVLKVGGVKALFQGLKARVIYQMPGTAISWTVYEAFKAFLLRQDEVESTGESRRPLPDPSTAPSSGTILTSAQPPSQSILQAPSPQVFAMEHCRVETQRNSFGPFISGRSS</sequence>
<feature type="compositionally biased region" description="Basic and acidic residues" evidence="13">
    <location>
        <begin position="299"/>
        <end position="308"/>
    </location>
</feature>
<keyword evidence="8" id="KW-0408">Iron</keyword>
<evidence type="ECO:0000256" key="12">
    <source>
        <dbReference type="RuleBase" id="RU000488"/>
    </source>
</evidence>
<dbReference type="GO" id="GO:0015093">
    <property type="term" value="F:ferrous iron transmembrane transporter activity"/>
    <property type="evidence" value="ECO:0007669"/>
    <property type="project" value="TreeGrafter"/>
</dbReference>
<dbReference type="PANTHER" id="PTHR45758">
    <property type="entry name" value="MITOFERRIN-1-RELATED"/>
    <property type="match status" value="1"/>
</dbReference>
<proteinExistence type="inferred from homology"/>
<organism evidence="14">
    <name type="scientific">Cyprideis torosa</name>
    <dbReference type="NCBI Taxonomy" id="163714"/>
    <lineage>
        <taxon>Eukaryota</taxon>
        <taxon>Metazoa</taxon>
        <taxon>Ecdysozoa</taxon>
        <taxon>Arthropoda</taxon>
        <taxon>Crustacea</taxon>
        <taxon>Oligostraca</taxon>
        <taxon>Ostracoda</taxon>
        <taxon>Podocopa</taxon>
        <taxon>Podocopida</taxon>
        <taxon>Cytherocopina</taxon>
        <taxon>Cytheroidea</taxon>
        <taxon>Cytherideidae</taxon>
        <taxon>Cyprideis</taxon>
    </lineage>
</organism>
<keyword evidence="3 12" id="KW-0813">Transport</keyword>
<dbReference type="OrthoDB" id="43906at2759"/>
<dbReference type="GO" id="GO:0005743">
    <property type="term" value="C:mitochondrial inner membrane"/>
    <property type="evidence" value="ECO:0007669"/>
    <property type="project" value="UniProtKB-SubCell"/>
</dbReference>
<evidence type="ECO:0000256" key="6">
    <source>
        <dbReference type="ARBA" id="ARBA00022792"/>
    </source>
</evidence>
<keyword evidence="4" id="KW-0410">Iron transport</keyword>
<keyword evidence="11" id="KW-0472">Membrane</keyword>
<dbReference type="PROSITE" id="PS50920">
    <property type="entry name" value="SOLCAR"/>
    <property type="match status" value="3"/>
</dbReference>
<evidence type="ECO:0000256" key="3">
    <source>
        <dbReference type="ARBA" id="ARBA00022448"/>
    </source>
</evidence>
<dbReference type="GO" id="GO:0048250">
    <property type="term" value="P:iron import into the mitochondrion"/>
    <property type="evidence" value="ECO:0007669"/>
    <property type="project" value="TreeGrafter"/>
</dbReference>
<dbReference type="EMBL" id="OB661154">
    <property type="protein sequence ID" value="CAD7227463.1"/>
    <property type="molecule type" value="Genomic_DNA"/>
</dbReference>
<keyword evidence="6" id="KW-0999">Mitochondrion inner membrane</keyword>
<comment type="similarity">
    <text evidence="2 12">Belongs to the mitochondrial carrier (TC 2.A.29) family.</text>
</comment>
<keyword evidence="9" id="KW-0406">Ion transport</keyword>
<feature type="region of interest" description="Disordered" evidence="13">
    <location>
        <begin position="299"/>
        <end position="332"/>
    </location>
</feature>
<evidence type="ECO:0000256" key="13">
    <source>
        <dbReference type="SAM" id="MobiDB-lite"/>
    </source>
</evidence>
<evidence type="ECO:0000256" key="2">
    <source>
        <dbReference type="ARBA" id="ARBA00006375"/>
    </source>
</evidence>
<keyword evidence="7" id="KW-1133">Transmembrane helix</keyword>
<evidence type="ECO:0000313" key="14">
    <source>
        <dbReference type="EMBL" id="CAD7227463.1"/>
    </source>
</evidence>
<protein>
    <submittedName>
        <fullName evidence="14">Uncharacterized protein</fullName>
    </submittedName>
</protein>
<dbReference type="InterPro" id="IPR023395">
    <property type="entry name" value="MCP_dom_sf"/>
</dbReference>
<dbReference type="SUPFAM" id="SSF103506">
    <property type="entry name" value="Mitochondrial carrier"/>
    <property type="match status" value="1"/>
</dbReference>
<evidence type="ECO:0000256" key="1">
    <source>
        <dbReference type="ARBA" id="ARBA00004448"/>
    </source>
</evidence>
<gene>
    <name evidence="14" type="ORF">CTOB1V02_LOCUS5370</name>
</gene>
<accession>A0A7R8W9J0</accession>
<evidence type="ECO:0000256" key="5">
    <source>
        <dbReference type="ARBA" id="ARBA00022692"/>
    </source>
</evidence>
<feature type="compositionally biased region" description="Polar residues" evidence="13">
    <location>
        <begin position="313"/>
        <end position="332"/>
    </location>
</feature>
<evidence type="ECO:0000256" key="4">
    <source>
        <dbReference type="ARBA" id="ARBA00022496"/>
    </source>
</evidence>
<comment type="subcellular location">
    <subcellularLocation>
        <location evidence="1">Mitochondrion inner membrane</location>
        <topology evidence="1">Multi-pass membrane protein</topology>
    </subcellularLocation>
</comment>